<dbReference type="PROSITE" id="PS51379">
    <property type="entry name" value="4FE4S_FER_2"/>
    <property type="match status" value="2"/>
</dbReference>
<dbReference type="GO" id="GO:0051539">
    <property type="term" value="F:4 iron, 4 sulfur cluster binding"/>
    <property type="evidence" value="ECO:0007669"/>
    <property type="project" value="InterPro"/>
</dbReference>
<sequence length="301" mass="32935">MIQVRFHGRGGQGIKTASQILGSAAFNSGFQAQDFPLYGAERRGAPIVAFTRISPTPILERGPISNPNLLLIGDETLLNDSQVAPLCGADESTIVFVNSTKSTEQIQKQFPFPAAPLILDLTDRCQNFLGKGHILSTALATAGARILGNIDLKDLLEAVKMELGQSLKPETLQKNLELTQDIFHSLSPCTIPEKPIKALASSPLIELKQTPVHEAAPIILAPGNMALRKTGNWRMQRPKIDYDHCNKCLICYARCPEGTIKIDEDGRPQIDYEHCKGCMICAQECPGHFIQTIRESEGAHE</sequence>
<dbReference type="PANTHER" id="PTHR43366">
    <property type="entry name" value="PYRUVATE SYNTHASE SUBUNIT PORC"/>
    <property type="match status" value="1"/>
</dbReference>
<dbReference type="GO" id="GO:0016625">
    <property type="term" value="F:oxidoreductase activity, acting on the aldehyde or oxo group of donors, iron-sulfur protein as acceptor"/>
    <property type="evidence" value="ECO:0007669"/>
    <property type="project" value="InterPro"/>
</dbReference>
<evidence type="ECO:0000256" key="2">
    <source>
        <dbReference type="ARBA" id="ARBA00023002"/>
    </source>
</evidence>
<dbReference type="AlphaFoldDB" id="A0A7T0BV94"/>
<dbReference type="SUPFAM" id="SSF54862">
    <property type="entry name" value="4Fe-4S ferredoxins"/>
    <property type="match status" value="1"/>
</dbReference>
<dbReference type="PANTHER" id="PTHR43366:SF1">
    <property type="entry name" value="PYRUVATE SYNTHASE SUBUNIT PORC"/>
    <property type="match status" value="1"/>
</dbReference>
<dbReference type="InterPro" id="IPR011898">
    <property type="entry name" value="PorD_KorD"/>
</dbReference>
<dbReference type="Pfam" id="PF13237">
    <property type="entry name" value="Fer4_10"/>
    <property type="match status" value="1"/>
</dbReference>
<organism evidence="6 7">
    <name type="scientific">Candidatus Nitronauta litoralis</name>
    <dbReference type="NCBI Taxonomy" id="2705533"/>
    <lineage>
        <taxon>Bacteria</taxon>
        <taxon>Pseudomonadati</taxon>
        <taxon>Nitrospinota/Tectimicrobiota group</taxon>
        <taxon>Nitrospinota</taxon>
        <taxon>Nitrospinia</taxon>
        <taxon>Nitrospinales</taxon>
        <taxon>Nitrospinaceae</taxon>
        <taxon>Candidatus Nitronauta</taxon>
    </lineage>
</organism>
<dbReference type="NCBIfam" id="TIGR02179">
    <property type="entry name" value="PorD_KorD"/>
    <property type="match status" value="1"/>
</dbReference>
<gene>
    <name evidence="6" type="ORF">G3M70_06760</name>
</gene>
<dbReference type="Gene3D" id="3.40.920.10">
    <property type="entry name" value="Pyruvate-ferredoxin oxidoreductase, PFOR, domain III"/>
    <property type="match status" value="1"/>
</dbReference>
<dbReference type="PROSITE" id="PS00198">
    <property type="entry name" value="4FE4S_FER_1"/>
    <property type="match status" value="2"/>
</dbReference>
<keyword evidence="4" id="KW-0411">Iron-sulfur</keyword>
<dbReference type="Pfam" id="PF01558">
    <property type="entry name" value="POR"/>
    <property type="match status" value="1"/>
</dbReference>
<evidence type="ECO:0000256" key="3">
    <source>
        <dbReference type="ARBA" id="ARBA00023004"/>
    </source>
</evidence>
<dbReference type="NCBIfam" id="TIGR02175">
    <property type="entry name" value="PorC_KorC"/>
    <property type="match status" value="1"/>
</dbReference>
<dbReference type="GO" id="GO:0046872">
    <property type="term" value="F:metal ion binding"/>
    <property type="evidence" value="ECO:0007669"/>
    <property type="project" value="UniProtKB-KW"/>
</dbReference>
<protein>
    <submittedName>
        <fullName evidence="6">4Fe-4S dicluster domain-containing protein</fullName>
    </submittedName>
</protein>
<proteinExistence type="predicted"/>
<keyword evidence="3" id="KW-0408">Iron</keyword>
<keyword evidence="1" id="KW-0479">Metal-binding</keyword>
<dbReference type="InterPro" id="IPR002869">
    <property type="entry name" value="Pyrv_flavodox_OxRed_cen"/>
</dbReference>
<dbReference type="Proteomes" id="UP000594688">
    <property type="component" value="Chromosome"/>
</dbReference>
<dbReference type="SUPFAM" id="SSF53323">
    <property type="entry name" value="Pyruvate-ferredoxin oxidoreductase, PFOR, domain III"/>
    <property type="match status" value="1"/>
</dbReference>
<reference evidence="6 7" key="1">
    <citation type="submission" date="2020-02" db="EMBL/GenBank/DDBJ databases">
        <title>Genomic and physiological characterization of two novel Nitrospinaceae genera.</title>
        <authorList>
            <person name="Mueller A.J."/>
            <person name="Jung M.-Y."/>
            <person name="Strachan C.R."/>
            <person name="Herbold C.W."/>
            <person name="Kirkegaard R.H."/>
            <person name="Daims H."/>
        </authorList>
    </citation>
    <scope>NUCLEOTIDE SEQUENCE [LARGE SCALE GENOMIC DNA]</scope>
    <source>
        <strain evidence="6">EB</strain>
    </source>
</reference>
<name>A0A7T0BV94_9BACT</name>
<keyword evidence="2" id="KW-0560">Oxidoreductase</keyword>
<evidence type="ECO:0000256" key="4">
    <source>
        <dbReference type="ARBA" id="ARBA00023014"/>
    </source>
</evidence>
<dbReference type="InterPro" id="IPR051626">
    <property type="entry name" value="Oxidoreductase_gamma_subunit"/>
</dbReference>
<evidence type="ECO:0000313" key="7">
    <source>
        <dbReference type="Proteomes" id="UP000594688"/>
    </source>
</evidence>
<evidence type="ECO:0000313" key="6">
    <source>
        <dbReference type="EMBL" id="QPJ61600.1"/>
    </source>
</evidence>
<dbReference type="KEGG" id="nli:G3M70_06760"/>
<dbReference type="InterPro" id="IPR011894">
    <property type="entry name" value="PorC_KorC"/>
</dbReference>
<feature type="domain" description="4Fe-4S ferredoxin-type" evidence="5">
    <location>
        <begin position="266"/>
        <end position="295"/>
    </location>
</feature>
<evidence type="ECO:0000256" key="1">
    <source>
        <dbReference type="ARBA" id="ARBA00022723"/>
    </source>
</evidence>
<dbReference type="InterPro" id="IPR017896">
    <property type="entry name" value="4Fe4S_Fe-S-bd"/>
</dbReference>
<dbReference type="InterPro" id="IPR019752">
    <property type="entry name" value="Pyrv/ketoisovalerate_OxRed_cat"/>
</dbReference>
<feature type="domain" description="4Fe-4S ferredoxin-type" evidence="5">
    <location>
        <begin position="236"/>
        <end position="265"/>
    </location>
</feature>
<dbReference type="Gene3D" id="3.30.70.20">
    <property type="match status" value="1"/>
</dbReference>
<dbReference type="InterPro" id="IPR017900">
    <property type="entry name" value="4Fe4S_Fe_S_CS"/>
</dbReference>
<accession>A0A7T0BV94</accession>
<evidence type="ECO:0000259" key="5">
    <source>
        <dbReference type="PROSITE" id="PS51379"/>
    </source>
</evidence>
<dbReference type="EMBL" id="CP048685">
    <property type="protein sequence ID" value="QPJ61600.1"/>
    <property type="molecule type" value="Genomic_DNA"/>
</dbReference>